<comment type="caution">
    <text evidence="2">The sequence shown here is derived from an EMBL/GenBank/DDBJ whole genome shotgun (WGS) entry which is preliminary data.</text>
</comment>
<dbReference type="Gene3D" id="3.90.1300.10">
    <property type="entry name" value="Amidase signature (AS) domain"/>
    <property type="match status" value="1"/>
</dbReference>
<gene>
    <name evidence="2" type="ORF">V6243_14565</name>
</gene>
<dbReference type="NCBIfam" id="NF005460">
    <property type="entry name" value="PRK07056.1"/>
    <property type="match status" value="1"/>
</dbReference>
<accession>A0ABU9GIU7</accession>
<dbReference type="Proteomes" id="UP001378242">
    <property type="component" value="Unassembled WGS sequence"/>
</dbReference>
<keyword evidence="3" id="KW-1185">Reference proteome</keyword>
<dbReference type="RefSeq" id="WP_341542725.1">
    <property type="nucleotide sequence ID" value="NZ_JBAKAP010000018.1"/>
</dbReference>
<dbReference type="InterPro" id="IPR023631">
    <property type="entry name" value="Amidase_dom"/>
</dbReference>
<dbReference type="InterPro" id="IPR036928">
    <property type="entry name" value="AS_sf"/>
</dbReference>
<proteinExistence type="predicted"/>
<evidence type="ECO:0000313" key="2">
    <source>
        <dbReference type="EMBL" id="MEL0618049.1"/>
    </source>
</evidence>
<evidence type="ECO:0000259" key="1">
    <source>
        <dbReference type="Pfam" id="PF01425"/>
    </source>
</evidence>
<feature type="domain" description="Amidase" evidence="1">
    <location>
        <begin position="74"/>
        <end position="456"/>
    </location>
</feature>
<reference evidence="2 3" key="1">
    <citation type="submission" date="2024-02" db="EMBL/GenBank/DDBJ databases">
        <title>Bacteria isolated from the canopy kelp, Nereocystis luetkeana.</title>
        <authorList>
            <person name="Pfister C.A."/>
            <person name="Younker I.T."/>
            <person name="Light S.H."/>
        </authorList>
    </citation>
    <scope>NUCLEOTIDE SEQUENCE [LARGE SCALE GENOMIC DNA]</scope>
    <source>
        <strain evidence="2 3">TI.5.07</strain>
    </source>
</reference>
<dbReference type="EMBL" id="JBAKAP010000018">
    <property type="protein sequence ID" value="MEL0618049.1"/>
    <property type="molecule type" value="Genomic_DNA"/>
</dbReference>
<evidence type="ECO:0000313" key="3">
    <source>
        <dbReference type="Proteomes" id="UP001378242"/>
    </source>
</evidence>
<name>A0ABU9GIU7_COBMA</name>
<sequence length="467" mass="49089">MSDEGMSAERVKMKNAREFWARSPRQRTLTQLLAAYQAGSFGPEQTATVLAERHQALGETASHSIISRDDAGMSVQAAAQQQLKAAATSLPLGGVPVSIKDLFDEAGMTTMAGSRALAESHPASQDAPALSRLKAAGILHAGRTSMSEFAFSGLGLNPHVGTPPNPFDGERITGGSTSGGAASVAFGLAAATLGSDTGGSLRIPAAFCGLTGFKPSQASVPGDGAFPLSPSLDCIGPIAPSVACCRTLWEVLSGEVADPTPLTRPLTLLVPESELVSEVDADVAADFATLLERLEGLGVRLQRAPVEAIEAAYAINQRGGLVIPEAAAVHHELLAAHEDQYDPLIAERLNGGRDITASEYLARLWPRTAIQQRFAQQVQDVDAVLMPTVAMRAPRRDLLEQDGALFAQLNKRALRNTSVFNYLDASSISIPAPAPQNEEPLGLMLSRPQGQDVALLRVAQALETLLA</sequence>
<organism evidence="2 3">
    <name type="scientific">Cobetia marina</name>
    <name type="common">Deleya marina</name>
    <dbReference type="NCBI Taxonomy" id="28258"/>
    <lineage>
        <taxon>Bacteria</taxon>
        <taxon>Pseudomonadati</taxon>
        <taxon>Pseudomonadota</taxon>
        <taxon>Gammaproteobacteria</taxon>
        <taxon>Oceanospirillales</taxon>
        <taxon>Halomonadaceae</taxon>
        <taxon>Cobetia</taxon>
    </lineage>
</organism>
<dbReference type="PANTHER" id="PTHR11895">
    <property type="entry name" value="TRANSAMIDASE"/>
    <property type="match status" value="1"/>
</dbReference>
<dbReference type="SUPFAM" id="SSF75304">
    <property type="entry name" value="Amidase signature (AS) enzymes"/>
    <property type="match status" value="1"/>
</dbReference>
<dbReference type="PANTHER" id="PTHR11895:SF176">
    <property type="entry name" value="AMIDASE AMID-RELATED"/>
    <property type="match status" value="1"/>
</dbReference>
<dbReference type="Pfam" id="PF01425">
    <property type="entry name" value="Amidase"/>
    <property type="match status" value="1"/>
</dbReference>
<dbReference type="InterPro" id="IPR000120">
    <property type="entry name" value="Amidase"/>
</dbReference>
<protein>
    <submittedName>
        <fullName evidence="2">Amidase</fullName>
    </submittedName>
</protein>